<comment type="catalytic activity">
    <reaction evidence="12 15">
        <text>L-tyrosyl-[protein] + ATP = O-phospho-L-tyrosyl-[protein] + ADP + H(+)</text>
        <dbReference type="Rhea" id="RHEA:10596"/>
        <dbReference type="Rhea" id="RHEA-COMP:10136"/>
        <dbReference type="Rhea" id="RHEA-COMP:20101"/>
        <dbReference type="ChEBI" id="CHEBI:15378"/>
        <dbReference type="ChEBI" id="CHEBI:30616"/>
        <dbReference type="ChEBI" id="CHEBI:46858"/>
        <dbReference type="ChEBI" id="CHEBI:61978"/>
        <dbReference type="ChEBI" id="CHEBI:456216"/>
        <dbReference type="EC" id="2.7.10.2"/>
    </reaction>
</comment>
<reference evidence="20" key="1">
    <citation type="submission" date="2017-01" db="EMBL/GenBank/DDBJ databases">
        <title>Comparative genomics of anhydrobiosis in the tardigrade Hypsibius dujardini.</title>
        <authorList>
            <person name="Yoshida Y."/>
            <person name="Koutsovoulos G."/>
            <person name="Laetsch D."/>
            <person name="Stevens L."/>
            <person name="Kumar S."/>
            <person name="Horikawa D."/>
            <person name="Ishino K."/>
            <person name="Komine S."/>
            <person name="Tomita M."/>
            <person name="Blaxter M."/>
            <person name="Arakawa K."/>
        </authorList>
    </citation>
    <scope>NUCLEOTIDE SEQUENCE [LARGE SCALE GENOMIC DNA]</scope>
    <source>
        <strain evidence="20">Z151</strain>
    </source>
</reference>
<dbReference type="InterPro" id="IPR017441">
    <property type="entry name" value="Protein_kinase_ATP_BS"/>
</dbReference>
<evidence type="ECO:0000256" key="15">
    <source>
        <dbReference type="RuleBase" id="RU362096"/>
    </source>
</evidence>
<dbReference type="InterPro" id="IPR050198">
    <property type="entry name" value="Non-receptor_tyrosine_kinases"/>
</dbReference>
<evidence type="ECO:0000256" key="4">
    <source>
        <dbReference type="ARBA" id="ARBA00022679"/>
    </source>
</evidence>
<dbReference type="PROSITE" id="PS50011">
    <property type="entry name" value="PROTEIN_KINASE_DOM"/>
    <property type="match status" value="1"/>
</dbReference>
<feature type="domain" description="SH2" evidence="17">
    <location>
        <begin position="27"/>
        <end position="116"/>
    </location>
</feature>
<dbReference type="GO" id="GO:0004714">
    <property type="term" value="F:transmembrane receptor protein tyrosine kinase activity"/>
    <property type="evidence" value="ECO:0007669"/>
    <property type="project" value="UniProtKB-EC"/>
</dbReference>
<evidence type="ECO:0000256" key="14">
    <source>
        <dbReference type="PROSITE-ProRule" id="PRU10141"/>
    </source>
</evidence>
<dbReference type="EMBL" id="MTYJ01000010">
    <property type="protein sequence ID" value="OQV23738.1"/>
    <property type="molecule type" value="Genomic_DNA"/>
</dbReference>
<evidence type="ECO:0000256" key="9">
    <source>
        <dbReference type="ARBA" id="ARBA00023136"/>
    </source>
</evidence>
<keyword evidence="9" id="KW-0472">Membrane</keyword>
<dbReference type="FunFam" id="1.10.510.10:FF:001512">
    <property type="entry name" value="Receptor tyrosine-protein kinase erbB-2"/>
    <property type="match status" value="1"/>
</dbReference>
<feature type="compositionally biased region" description="Low complexity" evidence="16">
    <location>
        <begin position="10"/>
        <end position="20"/>
    </location>
</feature>
<evidence type="ECO:0000256" key="12">
    <source>
        <dbReference type="ARBA" id="ARBA00051245"/>
    </source>
</evidence>
<dbReference type="PROSITE" id="PS50001">
    <property type="entry name" value="SH2"/>
    <property type="match status" value="1"/>
</dbReference>
<keyword evidence="20" id="KW-1185">Reference proteome</keyword>
<dbReference type="Pfam" id="PF07714">
    <property type="entry name" value="PK_Tyr_Ser-Thr"/>
    <property type="match status" value="1"/>
</dbReference>
<feature type="domain" description="Protein kinase" evidence="18">
    <location>
        <begin position="143"/>
        <end position="398"/>
    </location>
</feature>
<dbReference type="GO" id="GO:0030182">
    <property type="term" value="P:neuron differentiation"/>
    <property type="evidence" value="ECO:0007669"/>
    <property type="project" value="UniProtKB-ARBA"/>
</dbReference>
<gene>
    <name evidence="19" type="ORF">BV898_02474</name>
</gene>
<keyword evidence="10 15" id="KW-0829">Tyrosine-protein kinase</keyword>
<evidence type="ECO:0000256" key="2">
    <source>
        <dbReference type="ARBA" id="ARBA00004496"/>
    </source>
</evidence>
<keyword evidence="5 14" id="KW-0547">Nucleotide-binding</keyword>
<evidence type="ECO:0000256" key="6">
    <source>
        <dbReference type="ARBA" id="ARBA00022777"/>
    </source>
</evidence>
<dbReference type="InterPro" id="IPR020635">
    <property type="entry name" value="Tyr_kinase_cat_dom"/>
</dbReference>
<feature type="region of interest" description="Disordered" evidence="16">
    <location>
        <begin position="1"/>
        <end position="25"/>
    </location>
</feature>
<evidence type="ECO:0000256" key="1">
    <source>
        <dbReference type="ARBA" id="ARBA00004308"/>
    </source>
</evidence>
<evidence type="ECO:0000256" key="13">
    <source>
        <dbReference type="PROSITE-ProRule" id="PRU00191"/>
    </source>
</evidence>
<proteinExistence type="inferred from homology"/>
<organism evidence="19 20">
    <name type="scientific">Hypsibius exemplaris</name>
    <name type="common">Freshwater tardigrade</name>
    <dbReference type="NCBI Taxonomy" id="2072580"/>
    <lineage>
        <taxon>Eukaryota</taxon>
        <taxon>Metazoa</taxon>
        <taxon>Ecdysozoa</taxon>
        <taxon>Tardigrada</taxon>
        <taxon>Eutardigrada</taxon>
        <taxon>Parachela</taxon>
        <taxon>Hypsibioidea</taxon>
        <taxon>Hypsibiidae</taxon>
        <taxon>Hypsibius</taxon>
    </lineage>
</organism>
<dbReference type="PROSITE" id="PS00107">
    <property type="entry name" value="PROTEIN_KINASE_ATP"/>
    <property type="match status" value="1"/>
</dbReference>
<accession>A0A1W0X8L4</accession>
<protein>
    <recommendedName>
        <fullName evidence="15">Tyrosine-protein kinase</fullName>
        <ecNumber evidence="15">2.7.10.2</ecNumber>
    </recommendedName>
</protein>
<dbReference type="Gene3D" id="3.30.505.10">
    <property type="entry name" value="SH2 domain"/>
    <property type="match status" value="1"/>
</dbReference>
<dbReference type="InterPro" id="IPR008266">
    <property type="entry name" value="Tyr_kinase_AS"/>
</dbReference>
<dbReference type="CDD" id="cd09937">
    <property type="entry name" value="SH2_csk_like"/>
    <property type="match status" value="1"/>
</dbReference>
<evidence type="ECO:0000259" key="17">
    <source>
        <dbReference type="PROSITE" id="PS50001"/>
    </source>
</evidence>
<keyword evidence="8 13" id="KW-0727">SH2 domain</keyword>
<dbReference type="PRINTS" id="PR00401">
    <property type="entry name" value="SH2DOMAIN"/>
</dbReference>
<dbReference type="GO" id="GO:0050793">
    <property type="term" value="P:regulation of developmental process"/>
    <property type="evidence" value="ECO:0007669"/>
    <property type="project" value="UniProtKB-ARBA"/>
</dbReference>
<dbReference type="GO" id="GO:0048468">
    <property type="term" value="P:cell development"/>
    <property type="evidence" value="ECO:0007669"/>
    <property type="project" value="UniProtKB-ARBA"/>
</dbReference>
<evidence type="ECO:0000256" key="10">
    <source>
        <dbReference type="ARBA" id="ARBA00023137"/>
    </source>
</evidence>
<evidence type="ECO:0000256" key="7">
    <source>
        <dbReference type="ARBA" id="ARBA00022840"/>
    </source>
</evidence>
<dbReference type="PANTHER" id="PTHR24418">
    <property type="entry name" value="TYROSINE-PROTEIN KINASE"/>
    <property type="match status" value="1"/>
</dbReference>
<dbReference type="GO" id="GO:0004715">
    <property type="term" value="F:non-membrane spanning protein tyrosine kinase activity"/>
    <property type="evidence" value="ECO:0007669"/>
    <property type="project" value="UniProtKB-EC"/>
</dbReference>
<dbReference type="Pfam" id="PF00017">
    <property type="entry name" value="SH2"/>
    <property type="match status" value="1"/>
</dbReference>
<dbReference type="GO" id="GO:0005524">
    <property type="term" value="F:ATP binding"/>
    <property type="evidence" value="ECO:0007669"/>
    <property type="project" value="UniProtKB-UniRule"/>
</dbReference>
<dbReference type="GO" id="GO:0051130">
    <property type="term" value="P:positive regulation of cellular component organization"/>
    <property type="evidence" value="ECO:0007669"/>
    <property type="project" value="UniProtKB-ARBA"/>
</dbReference>
<evidence type="ECO:0000313" key="20">
    <source>
        <dbReference type="Proteomes" id="UP000192578"/>
    </source>
</evidence>
<evidence type="ECO:0000256" key="8">
    <source>
        <dbReference type="ARBA" id="ARBA00022999"/>
    </source>
</evidence>
<dbReference type="FunFam" id="3.30.505.10:FF:000023">
    <property type="entry name" value="Tyrosine-protein kinase"/>
    <property type="match status" value="1"/>
</dbReference>
<dbReference type="EC" id="2.7.10.2" evidence="15"/>
<dbReference type="GO" id="GO:0005737">
    <property type="term" value="C:cytoplasm"/>
    <property type="evidence" value="ECO:0007669"/>
    <property type="project" value="UniProtKB-SubCell"/>
</dbReference>
<dbReference type="InterPro" id="IPR036860">
    <property type="entry name" value="SH2_dom_sf"/>
</dbReference>
<keyword evidence="4 15" id="KW-0808">Transferase</keyword>
<dbReference type="GO" id="GO:0012505">
    <property type="term" value="C:endomembrane system"/>
    <property type="evidence" value="ECO:0007669"/>
    <property type="project" value="UniProtKB-SubCell"/>
</dbReference>
<comment type="caution">
    <text evidence="19">The sequence shown here is derived from an EMBL/GenBank/DDBJ whole genome shotgun (WGS) entry which is preliminary data.</text>
</comment>
<keyword evidence="6 15" id="KW-0418">Kinase</keyword>
<dbReference type="SUPFAM" id="SSF56112">
    <property type="entry name" value="Protein kinase-like (PK-like)"/>
    <property type="match status" value="1"/>
</dbReference>
<comment type="similarity">
    <text evidence="15">Belongs to the protein kinase superfamily. Tyr protein kinase family.</text>
</comment>
<dbReference type="InterPro" id="IPR011009">
    <property type="entry name" value="Kinase-like_dom_sf"/>
</dbReference>
<feature type="binding site" evidence="14">
    <location>
        <position position="170"/>
    </location>
    <ligand>
        <name>ATP</name>
        <dbReference type="ChEBI" id="CHEBI:30616"/>
    </ligand>
</feature>
<evidence type="ECO:0000256" key="11">
    <source>
        <dbReference type="ARBA" id="ARBA00051243"/>
    </source>
</evidence>
<dbReference type="Proteomes" id="UP000192578">
    <property type="component" value="Unassembled WGS sequence"/>
</dbReference>
<dbReference type="PROSITE" id="PS00109">
    <property type="entry name" value="PROTEIN_KINASE_TYR"/>
    <property type="match status" value="1"/>
</dbReference>
<name>A0A1W0X8L4_HYPEX</name>
<dbReference type="Gene3D" id="3.30.200.20">
    <property type="entry name" value="Phosphorylase Kinase, domain 1"/>
    <property type="match status" value="1"/>
</dbReference>
<evidence type="ECO:0000256" key="5">
    <source>
        <dbReference type="ARBA" id="ARBA00022741"/>
    </source>
</evidence>
<dbReference type="SUPFAM" id="SSF55550">
    <property type="entry name" value="SH2 domain"/>
    <property type="match status" value="1"/>
</dbReference>
<evidence type="ECO:0000313" key="19">
    <source>
        <dbReference type="EMBL" id="OQV23738.1"/>
    </source>
</evidence>
<evidence type="ECO:0000259" key="18">
    <source>
        <dbReference type="PROSITE" id="PS50011"/>
    </source>
</evidence>
<sequence length="398" mass="45020">MSARSSNGIQQQQQPNTTPQRLQSTPWFHGKISREEAEMLLVPPYDGMFLVRESTNFPGDYTLCVSFGGRVEHYHIIYRDHHLTIDEEEMFETLGQLVEHYQNDADGLCTSLTIPVPKKGNPEVCFDTKDFQNAGWVIPNDDVKLGDVLGKGEFGDVLLGYWHGTKVAVKTLKDPHAVQMFLTEASVMASLRHPNLVQLMGVVLDGPSSRISLVTEYMGKGDLAHFLRSRGRQQITKKDQLNFSRDCCAGMAHLEAKKVVHRDLASRNVLLSDEMVAKVCDFGLARDLTFVGDASKLPIKWTAPEALKDSRCFSNKSDMWSFGILLWEIYSFGQAPYRRIALCDVVKFVEKGYRMEAPENCPAEIHEIIRQTWDAVPENRPTFAELLARFESLRTAYV</sequence>
<comment type="catalytic activity">
    <reaction evidence="11">
        <text>L-tyrosyl-[protein] + ATP = O-phospho-L-tyrosyl-[protein] + ADP + H(+)</text>
        <dbReference type="Rhea" id="RHEA:10596"/>
        <dbReference type="Rhea" id="RHEA-COMP:10136"/>
        <dbReference type="Rhea" id="RHEA-COMP:20101"/>
        <dbReference type="ChEBI" id="CHEBI:15378"/>
        <dbReference type="ChEBI" id="CHEBI:30616"/>
        <dbReference type="ChEBI" id="CHEBI:46858"/>
        <dbReference type="ChEBI" id="CHEBI:61978"/>
        <dbReference type="ChEBI" id="CHEBI:456216"/>
        <dbReference type="EC" id="2.7.10.1"/>
    </reaction>
</comment>
<comment type="subcellular location">
    <subcellularLocation>
        <location evidence="2">Cytoplasm</location>
    </subcellularLocation>
    <subcellularLocation>
        <location evidence="1">Endomembrane system</location>
    </subcellularLocation>
</comment>
<dbReference type="AlphaFoldDB" id="A0A1W0X8L4"/>
<dbReference type="SMART" id="SM00219">
    <property type="entry name" value="TyrKc"/>
    <property type="match status" value="1"/>
</dbReference>
<dbReference type="Gene3D" id="1.10.510.10">
    <property type="entry name" value="Transferase(Phosphotransferase) domain 1"/>
    <property type="match status" value="1"/>
</dbReference>
<dbReference type="InterPro" id="IPR001245">
    <property type="entry name" value="Ser-Thr/Tyr_kinase_cat_dom"/>
</dbReference>
<keyword evidence="3" id="KW-0963">Cytoplasm</keyword>
<dbReference type="PRINTS" id="PR00109">
    <property type="entry name" value="TYRKINASE"/>
</dbReference>
<keyword evidence="7 14" id="KW-0067">ATP-binding</keyword>
<dbReference type="InterPro" id="IPR035027">
    <property type="entry name" value="Csk-like_SH2"/>
</dbReference>
<dbReference type="SMART" id="SM00252">
    <property type="entry name" value="SH2"/>
    <property type="match status" value="1"/>
</dbReference>
<evidence type="ECO:0000256" key="16">
    <source>
        <dbReference type="SAM" id="MobiDB-lite"/>
    </source>
</evidence>
<dbReference type="InterPro" id="IPR000719">
    <property type="entry name" value="Prot_kinase_dom"/>
</dbReference>
<dbReference type="OrthoDB" id="346907at2759"/>
<dbReference type="InterPro" id="IPR000980">
    <property type="entry name" value="SH2"/>
</dbReference>
<evidence type="ECO:0000256" key="3">
    <source>
        <dbReference type="ARBA" id="ARBA00022490"/>
    </source>
</evidence>